<sequence length="74" mass="8329">MASHSLQFPELDGGDHSTVTAVLLDHSSPHFRLFSHNTFIERHCGNRRRAWKPTALGVRYATDKGIVVDVLDED</sequence>
<organism evidence="1 2">
    <name type="scientific">Cercospora zeae-maydis SCOH1-5</name>
    <dbReference type="NCBI Taxonomy" id="717836"/>
    <lineage>
        <taxon>Eukaryota</taxon>
        <taxon>Fungi</taxon>
        <taxon>Dikarya</taxon>
        <taxon>Ascomycota</taxon>
        <taxon>Pezizomycotina</taxon>
        <taxon>Dothideomycetes</taxon>
        <taxon>Dothideomycetidae</taxon>
        <taxon>Mycosphaerellales</taxon>
        <taxon>Mycosphaerellaceae</taxon>
        <taxon>Cercospora</taxon>
    </lineage>
</organism>
<dbReference type="Proteomes" id="UP000799539">
    <property type="component" value="Unassembled WGS sequence"/>
</dbReference>
<dbReference type="EMBL" id="ML992684">
    <property type="protein sequence ID" value="KAF2209835.1"/>
    <property type="molecule type" value="Genomic_DNA"/>
</dbReference>
<evidence type="ECO:0000313" key="2">
    <source>
        <dbReference type="Proteomes" id="UP000799539"/>
    </source>
</evidence>
<reference evidence="1" key="1">
    <citation type="journal article" date="2020" name="Stud. Mycol.">
        <title>101 Dothideomycetes genomes: a test case for predicting lifestyles and emergence of pathogens.</title>
        <authorList>
            <person name="Haridas S."/>
            <person name="Albert R."/>
            <person name="Binder M."/>
            <person name="Bloem J."/>
            <person name="Labutti K."/>
            <person name="Salamov A."/>
            <person name="Andreopoulos B."/>
            <person name="Baker S."/>
            <person name="Barry K."/>
            <person name="Bills G."/>
            <person name="Bluhm B."/>
            <person name="Cannon C."/>
            <person name="Castanera R."/>
            <person name="Culley D."/>
            <person name="Daum C."/>
            <person name="Ezra D."/>
            <person name="Gonzalez J."/>
            <person name="Henrissat B."/>
            <person name="Kuo A."/>
            <person name="Liang C."/>
            <person name="Lipzen A."/>
            <person name="Lutzoni F."/>
            <person name="Magnuson J."/>
            <person name="Mondo S."/>
            <person name="Nolan M."/>
            <person name="Ohm R."/>
            <person name="Pangilinan J."/>
            <person name="Park H.-J."/>
            <person name="Ramirez L."/>
            <person name="Alfaro M."/>
            <person name="Sun H."/>
            <person name="Tritt A."/>
            <person name="Yoshinaga Y."/>
            <person name="Zwiers L.-H."/>
            <person name="Turgeon B."/>
            <person name="Goodwin S."/>
            <person name="Spatafora J."/>
            <person name="Crous P."/>
            <person name="Grigoriev I."/>
        </authorList>
    </citation>
    <scope>NUCLEOTIDE SEQUENCE</scope>
    <source>
        <strain evidence="1">SCOH1-5</strain>
    </source>
</reference>
<gene>
    <name evidence="1" type="ORF">CERZMDRAFT_99894</name>
</gene>
<protein>
    <submittedName>
        <fullName evidence="1">Uncharacterized protein</fullName>
    </submittedName>
</protein>
<evidence type="ECO:0000313" key="1">
    <source>
        <dbReference type="EMBL" id="KAF2209835.1"/>
    </source>
</evidence>
<keyword evidence="2" id="KW-1185">Reference proteome</keyword>
<name>A0A6A6F8X5_9PEZI</name>
<accession>A0A6A6F8X5</accession>
<proteinExistence type="predicted"/>
<dbReference type="AlphaFoldDB" id="A0A6A6F8X5"/>